<keyword evidence="2" id="KW-0812">Transmembrane</keyword>
<dbReference type="EMBL" id="BRXY01000254">
    <property type="protein sequence ID" value="GMH81109.1"/>
    <property type="molecule type" value="Genomic_DNA"/>
</dbReference>
<dbReference type="OrthoDB" id="10615369at2759"/>
<reference evidence="4" key="1">
    <citation type="journal article" date="2023" name="Commun. Biol.">
        <title>Genome analysis of Parmales, the sister group of diatoms, reveals the evolutionary specialization of diatoms from phago-mixotrophs to photoautotrophs.</title>
        <authorList>
            <person name="Ban H."/>
            <person name="Sato S."/>
            <person name="Yoshikawa S."/>
            <person name="Yamada K."/>
            <person name="Nakamura Y."/>
            <person name="Ichinomiya M."/>
            <person name="Sato N."/>
            <person name="Blanc-Mathieu R."/>
            <person name="Endo H."/>
            <person name="Kuwata A."/>
            <person name="Ogata H."/>
        </authorList>
    </citation>
    <scope>NUCLEOTIDE SEQUENCE [LARGE SCALE GENOMIC DNA]</scope>
    <source>
        <strain evidence="4">NIES 3701</strain>
    </source>
</reference>
<feature type="compositionally biased region" description="Pro residues" evidence="1">
    <location>
        <begin position="172"/>
        <end position="181"/>
    </location>
</feature>
<keyword evidence="2" id="KW-0472">Membrane</keyword>
<dbReference type="SUPFAM" id="SSF54909">
    <property type="entry name" value="Dimeric alpha+beta barrel"/>
    <property type="match status" value="1"/>
</dbReference>
<protein>
    <recommendedName>
        <fullName evidence="5">YCII-related domain-containing protein</fullName>
    </recommendedName>
</protein>
<keyword evidence="4" id="KW-1185">Reference proteome</keyword>
<feature type="transmembrane region" description="Helical" evidence="2">
    <location>
        <begin position="122"/>
        <end position="141"/>
    </location>
</feature>
<name>A0A9W7EHD8_9STRA</name>
<dbReference type="InterPro" id="IPR011008">
    <property type="entry name" value="Dimeric_a/b-barrel"/>
</dbReference>
<evidence type="ECO:0008006" key="5">
    <source>
        <dbReference type="Google" id="ProtNLM"/>
    </source>
</evidence>
<evidence type="ECO:0000313" key="4">
    <source>
        <dbReference type="Proteomes" id="UP001165085"/>
    </source>
</evidence>
<feature type="compositionally biased region" description="Low complexity" evidence="1">
    <location>
        <begin position="160"/>
        <end position="171"/>
    </location>
</feature>
<gene>
    <name evidence="3" type="ORF">TrST_g8673</name>
</gene>
<proteinExistence type="predicted"/>
<evidence type="ECO:0000256" key="2">
    <source>
        <dbReference type="SAM" id="Phobius"/>
    </source>
</evidence>
<organism evidence="3 4">
    <name type="scientific">Triparma strigata</name>
    <dbReference type="NCBI Taxonomy" id="1606541"/>
    <lineage>
        <taxon>Eukaryota</taxon>
        <taxon>Sar</taxon>
        <taxon>Stramenopiles</taxon>
        <taxon>Ochrophyta</taxon>
        <taxon>Bolidophyceae</taxon>
        <taxon>Parmales</taxon>
        <taxon>Triparmaceae</taxon>
        <taxon>Triparma</taxon>
    </lineage>
</organism>
<sequence length="294" mass="32239">MSDTSSYWTGKMSLYEYLTGVPSTPSNWYASLLTNLKTALTALHPPNALFNLNNLNAKIIASNFKATAESIILALKSLITALTTQSKTGFYGLRLTFPSLTFLPSGHFSPSSIKLHLESDNVIVSLLVILVAAHYLFLILGKNVQVKDGVKEKEREYSRSRSNSSSSSVLPPLSPQVLVPPPPPPSPPNKYYCIQTLPSYDSSTSLPSHLTSHLLWLSSLETSGLLFTGGSTSSVLGENLYIIRAKAFTEAEAIAMEDPWCRECCTTFRVYEYKVEWGKVGVCVKVGGGEYRLE</sequence>
<accession>A0A9W7EHD8</accession>
<evidence type="ECO:0000256" key="1">
    <source>
        <dbReference type="SAM" id="MobiDB-lite"/>
    </source>
</evidence>
<feature type="region of interest" description="Disordered" evidence="1">
    <location>
        <begin position="155"/>
        <end position="181"/>
    </location>
</feature>
<dbReference type="Proteomes" id="UP001165085">
    <property type="component" value="Unassembled WGS sequence"/>
</dbReference>
<comment type="caution">
    <text evidence="3">The sequence shown here is derived from an EMBL/GenBank/DDBJ whole genome shotgun (WGS) entry which is preliminary data.</text>
</comment>
<dbReference type="AlphaFoldDB" id="A0A9W7EHD8"/>
<evidence type="ECO:0000313" key="3">
    <source>
        <dbReference type="EMBL" id="GMH81109.1"/>
    </source>
</evidence>
<keyword evidence="2" id="KW-1133">Transmembrane helix</keyword>